<dbReference type="InterPro" id="IPR036291">
    <property type="entry name" value="NAD(P)-bd_dom_sf"/>
</dbReference>
<sequence length="326" mass="35518">MELKNIAILGPGGNVGSAIINELLNDGPRFNITAITRPTSSYTPPTNNNIIHKTADYTSLSSLTSAFTNQEAIVNCITGSATQYAPSNLIIDAALAAGVKFFFANEFVGHVDSPQYQRMPEAFIGSKVRIREYLRELAAAGRITWTSLNGGPFFDMWLMKGPAGIDVKNCKARIYGTGENALFWTPVGVIARAAGNMLRNPNAVANRPVYICPFEKGELTQRSLVDTLEAVLDTKFDLEVVDIAKINRNARIALERGEPAKAMKGLTVSNQFYEEDSGGDFSHLVENDLVGVEIMAVEEAVRDAVARWGQDCSIVEGMYKVEACEI</sequence>
<protein>
    <recommendedName>
        <fullName evidence="3">NmrA-like domain-containing protein</fullName>
    </recommendedName>
</protein>
<proteinExistence type="predicted"/>
<comment type="caution">
    <text evidence="4">The sequence shown here is derived from an EMBL/GenBank/DDBJ whole genome shotgun (WGS) entry which is preliminary data.</text>
</comment>
<evidence type="ECO:0000256" key="2">
    <source>
        <dbReference type="ARBA" id="ARBA00023002"/>
    </source>
</evidence>
<evidence type="ECO:0000259" key="3">
    <source>
        <dbReference type="Pfam" id="PF05368"/>
    </source>
</evidence>
<dbReference type="InterPro" id="IPR051609">
    <property type="entry name" value="NmrA/Isoflavone_reductase-like"/>
</dbReference>
<dbReference type="EMBL" id="JAKIXB020000014">
    <property type="protein sequence ID" value="KAL1602280.1"/>
    <property type="molecule type" value="Genomic_DNA"/>
</dbReference>
<accession>A0ABR3RCV5</accession>
<keyword evidence="2" id="KW-0560">Oxidoreductase</keyword>
<evidence type="ECO:0000256" key="1">
    <source>
        <dbReference type="ARBA" id="ARBA00022857"/>
    </source>
</evidence>
<dbReference type="Proteomes" id="UP001521222">
    <property type="component" value="Unassembled WGS sequence"/>
</dbReference>
<keyword evidence="5" id="KW-1185">Reference proteome</keyword>
<dbReference type="Gene3D" id="3.40.50.720">
    <property type="entry name" value="NAD(P)-binding Rossmann-like Domain"/>
    <property type="match status" value="1"/>
</dbReference>
<evidence type="ECO:0000313" key="5">
    <source>
        <dbReference type="Proteomes" id="UP001521222"/>
    </source>
</evidence>
<dbReference type="PANTHER" id="PTHR47706">
    <property type="entry name" value="NMRA-LIKE FAMILY PROTEIN"/>
    <property type="match status" value="1"/>
</dbReference>
<reference evidence="4 5" key="1">
    <citation type="submission" date="2024-02" db="EMBL/GenBank/DDBJ databases">
        <title>De novo assembly and annotation of 12 fungi associated with fruit tree decline syndrome in Ontario, Canada.</title>
        <authorList>
            <person name="Sulman M."/>
            <person name="Ellouze W."/>
            <person name="Ilyukhin E."/>
        </authorList>
    </citation>
    <scope>NUCLEOTIDE SEQUENCE [LARGE SCALE GENOMIC DNA]</scope>
    <source>
        <strain evidence="4 5">M97-236</strain>
    </source>
</reference>
<dbReference type="SUPFAM" id="SSF51735">
    <property type="entry name" value="NAD(P)-binding Rossmann-fold domains"/>
    <property type="match status" value="1"/>
</dbReference>
<dbReference type="PANTHER" id="PTHR47706:SF10">
    <property type="entry name" value="NMRA-LIKE DOMAIN-CONTAINING PROTEIN"/>
    <property type="match status" value="1"/>
</dbReference>
<dbReference type="Pfam" id="PF05368">
    <property type="entry name" value="NmrA"/>
    <property type="match status" value="1"/>
</dbReference>
<feature type="domain" description="NmrA-like" evidence="3">
    <location>
        <begin position="4"/>
        <end position="139"/>
    </location>
</feature>
<organism evidence="4 5">
    <name type="scientific">Nothophoma quercina</name>
    <dbReference type="NCBI Taxonomy" id="749835"/>
    <lineage>
        <taxon>Eukaryota</taxon>
        <taxon>Fungi</taxon>
        <taxon>Dikarya</taxon>
        <taxon>Ascomycota</taxon>
        <taxon>Pezizomycotina</taxon>
        <taxon>Dothideomycetes</taxon>
        <taxon>Pleosporomycetidae</taxon>
        <taxon>Pleosporales</taxon>
        <taxon>Pleosporineae</taxon>
        <taxon>Didymellaceae</taxon>
        <taxon>Nothophoma</taxon>
    </lineage>
</organism>
<name>A0ABR3RCV5_9PLEO</name>
<dbReference type="InterPro" id="IPR008030">
    <property type="entry name" value="NmrA-like"/>
</dbReference>
<keyword evidence="1" id="KW-0521">NADP</keyword>
<evidence type="ECO:0000313" key="4">
    <source>
        <dbReference type="EMBL" id="KAL1602280.1"/>
    </source>
</evidence>
<gene>
    <name evidence="4" type="ORF">SLS59_004970</name>
</gene>